<evidence type="ECO:0000313" key="2">
    <source>
        <dbReference type="EMBL" id="MBK1727542.1"/>
    </source>
</evidence>
<evidence type="ECO:0000313" key="3">
    <source>
        <dbReference type="Proteomes" id="UP000738126"/>
    </source>
</evidence>
<organism evidence="2 3">
    <name type="scientific">Halorhodospira neutriphila</name>
    <dbReference type="NCBI Taxonomy" id="168379"/>
    <lineage>
        <taxon>Bacteria</taxon>
        <taxon>Pseudomonadati</taxon>
        <taxon>Pseudomonadota</taxon>
        <taxon>Gammaproteobacteria</taxon>
        <taxon>Chromatiales</taxon>
        <taxon>Ectothiorhodospiraceae</taxon>
        <taxon>Halorhodospira</taxon>
    </lineage>
</organism>
<keyword evidence="1" id="KW-0472">Membrane</keyword>
<reference evidence="2 3" key="1">
    <citation type="journal article" date="2020" name="Microorganisms">
        <title>Osmotic Adaptation and Compatible Solute Biosynthesis of Phototrophic Bacteria as Revealed from Genome Analyses.</title>
        <authorList>
            <person name="Imhoff J.F."/>
            <person name="Rahn T."/>
            <person name="Kunzel S."/>
            <person name="Keller A."/>
            <person name="Neulinger S.C."/>
        </authorList>
    </citation>
    <scope>NUCLEOTIDE SEQUENCE [LARGE SCALE GENOMIC DNA]</scope>
    <source>
        <strain evidence="2 3">DSM 15116</strain>
    </source>
</reference>
<keyword evidence="1" id="KW-1133">Transmembrane helix</keyword>
<evidence type="ECO:0008006" key="4">
    <source>
        <dbReference type="Google" id="ProtNLM"/>
    </source>
</evidence>
<evidence type="ECO:0000256" key="1">
    <source>
        <dbReference type="SAM" id="Phobius"/>
    </source>
</evidence>
<protein>
    <recommendedName>
        <fullName evidence="4">Yip1 domain-containing protein</fullName>
    </recommendedName>
</protein>
<feature type="transmembrane region" description="Helical" evidence="1">
    <location>
        <begin position="27"/>
        <end position="46"/>
    </location>
</feature>
<feature type="transmembrane region" description="Helical" evidence="1">
    <location>
        <begin position="143"/>
        <end position="164"/>
    </location>
</feature>
<dbReference type="Proteomes" id="UP000738126">
    <property type="component" value="Unassembled WGS sequence"/>
</dbReference>
<sequence>MGPTLPNLAGICLFRNGPQDLPYAPQALAGAVALSAALTFIAASNLPESGNVAAQVAVATLFAAAFLYALLALRGLQARFVQSATAIFGTDAVIGFPVVLLSFPIGAQGPEQAPGAAAGILLLWGWHLVILGHIFRHTLELKLPLGLLLALAYSLLGFQAVQLVA</sequence>
<keyword evidence="3" id="KW-1185">Reference proteome</keyword>
<dbReference type="RefSeq" id="WP_200261034.1">
    <property type="nucleotide sequence ID" value="NZ_NRSH01000174.1"/>
</dbReference>
<comment type="caution">
    <text evidence="2">The sequence shown here is derived from an EMBL/GenBank/DDBJ whole genome shotgun (WGS) entry which is preliminary data.</text>
</comment>
<gene>
    <name evidence="2" type="ORF">CKO13_11070</name>
</gene>
<name>A0ABS1E8V2_9GAMM</name>
<accession>A0ABS1E8V2</accession>
<proteinExistence type="predicted"/>
<dbReference type="EMBL" id="NRSH01000174">
    <property type="protein sequence ID" value="MBK1727542.1"/>
    <property type="molecule type" value="Genomic_DNA"/>
</dbReference>
<feature type="transmembrane region" description="Helical" evidence="1">
    <location>
        <begin position="52"/>
        <end position="73"/>
    </location>
</feature>
<keyword evidence="1" id="KW-0812">Transmembrane</keyword>
<feature type="transmembrane region" description="Helical" evidence="1">
    <location>
        <begin position="85"/>
        <end position="107"/>
    </location>
</feature>
<feature type="transmembrane region" description="Helical" evidence="1">
    <location>
        <begin position="113"/>
        <end position="131"/>
    </location>
</feature>